<dbReference type="InterPro" id="IPR017441">
    <property type="entry name" value="Protein_kinase_ATP_BS"/>
</dbReference>
<evidence type="ECO:0000256" key="1">
    <source>
        <dbReference type="PROSITE-ProRule" id="PRU10141"/>
    </source>
</evidence>
<dbReference type="SUPFAM" id="SSF56112">
    <property type="entry name" value="Protein kinase-like (PK-like)"/>
    <property type="match status" value="1"/>
</dbReference>
<dbReference type="Gene3D" id="1.10.510.10">
    <property type="entry name" value="Transferase(Phosphotransferase) domain 1"/>
    <property type="match status" value="1"/>
</dbReference>
<evidence type="ECO:0000259" key="2">
    <source>
        <dbReference type="PROSITE" id="PS50011"/>
    </source>
</evidence>
<proteinExistence type="predicted"/>
<dbReference type="PANTHER" id="PTHR11909">
    <property type="entry name" value="CASEIN KINASE-RELATED"/>
    <property type="match status" value="1"/>
</dbReference>
<sequence length="368" mass="41923">MCPHEMKRSEPLHRADKDEVSLRLAFEKRLKQGSIVAHEWRIVQKLGQGGFGAVYKVVHIETRALAAFKVELNREHGVLKLEAKVLRRLEGCPFVPQVLGSGKKLYYSYLIMSLLGPSLNKILRYYGKICSVSTQVRIGINVLYALKQLHDVCLGKFGFIHRDLKPANLAVGPVGTPFFRLIHIFDFGLAREYIVTSYTGKTKMRRPRPKAHFRGTLRYCSVNTHEKGEQGRGDDLWSLLYSLVELRGALPWSRARERRQILIMKKKISLEDLMANCPVEFIGFAEHLTTLNYYTRPNYALLNQLLLQVMKAGRISTKQTILQANLIMLTVSDRVILAIIKTIMGPNKYVKPVAKANVAQAIRQIKIK</sequence>
<evidence type="ECO:0000313" key="4">
    <source>
        <dbReference type="Proteomes" id="UP001303046"/>
    </source>
</evidence>
<protein>
    <recommendedName>
        <fullName evidence="2">Protein kinase domain-containing protein</fullName>
    </recommendedName>
</protein>
<dbReference type="PROSITE" id="PS50011">
    <property type="entry name" value="PROTEIN_KINASE_DOM"/>
    <property type="match status" value="1"/>
</dbReference>
<dbReference type="SMART" id="SM00220">
    <property type="entry name" value="S_TKc"/>
    <property type="match status" value="1"/>
</dbReference>
<keyword evidence="1" id="KW-0547">Nucleotide-binding</keyword>
<dbReference type="InterPro" id="IPR050235">
    <property type="entry name" value="CK1_Ser-Thr_kinase"/>
</dbReference>
<reference evidence="3 4" key="1">
    <citation type="submission" date="2023-08" db="EMBL/GenBank/DDBJ databases">
        <title>A Necator americanus chromosomal reference genome.</title>
        <authorList>
            <person name="Ilik V."/>
            <person name="Petrzelkova K.J."/>
            <person name="Pardy F."/>
            <person name="Fuh T."/>
            <person name="Niatou-Singa F.S."/>
            <person name="Gouil Q."/>
            <person name="Baker L."/>
            <person name="Ritchie M.E."/>
            <person name="Jex A.R."/>
            <person name="Gazzola D."/>
            <person name="Li H."/>
            <person name="Toshio Fujiwara R."/>
            <person name="Zhan B."/>
            <person name="Aroian R.V."/>
            <person name="Pafco B."/>
            <person name="Schwarz E.M."/>
        </authorList>
    </citation>
    <scope>NUCLEOTIDE SEQUENCE [LARGE SCALE GENOMIC DNA]</scope>
    <source>
        <strain evidence="3 4">Aroian</strain>
        <tissue evidence="3">Whole animal</tissue>
    </source>
</reference>
<evidence type="ECO:0000313" key="3">
    <source>
        <dbReference type="EMBL" id="KAK6736392.1"/>
    </source>
</evidence>
<feature type="domain" description="Protein kinase" evidence="2">
    <location>
        <begin position="40"/>
        <end position="306"/>
    </location>
</feature>
<dbReference type="PROSITE" id="PS00107">
    <property type="entry name" value="PROTEIN_KINASE_ATP"/>
    <property type="match status" value="1"/>
</dbReference>
<dbReference type="EMBL" id="JAVFWL010000002">
    <property type="protein sequence ID" value="KAK6736392.1"/>
    <property type="molecule type" value="Genomic_DNA"/>
</dbReference>
<dbReference type="InterPro" id="IPR000719">
    <property type="entry name" value="Prot_kinase_dom"/>
</dbReference>
<organism evidence="3 4">
    <name type="scientific">Necator americanus</name>
    <name type="common">Human hookworm</name>
    <dbReference type="NCBI Taxonomy" id="51031"/>
    <lineage>
        <taxon>Eukaryota</taxon>
        <taxon>Metazoa</taxon>
        <taxon>Ecdysozoa</taxon>
        <taxon>Nematoda</taxon>
        <taxon>Chromadorea</taxon>
        <taxon>Rhabditida</taxon>
        <taxon>Rhabditina</taxon>
        <taxon>Rhabditomorpha</taxon>
        <taxon>Strongyloidea</taxon>
        <taxon>Ancylostomatidae</taxon>
        <taxon>Bunostominae</taxon>
        <taxon>Necator</taxon>
    </lineage>
</organism>
<accession>A0ABR1CF44</accession>
<dbReference type="InterPro" id="IPR011009">
    <property type="entry name" value="Kinase-like_dom_sf"/>
</dbReference>
<feature type="binding site" evidence="1">
    <location>
        <position position="69"/>
    </location>
    <ligand>
        <name>ATP</name>
        <dbReference type="ChEBI" id="CHEBI:30616"/>
    </ligand>
</feature>
<comment type="caution">
    <text evidence="3">The sequence shown here is derived from an EMBL/GenBank/DDBJ whole genome shotgun (WGS) entry which is preliminary data.</text>
</comment>
<keyword evidence="1" id="KW-0067">ATP-binding</keyword>
<keyword evidence="4" id="KW-1185">Reference proteome</keyword>
<gene>
    <name evidence="3" type="primary">Necator_chrII.g7004</name>
    <name evidence="3" type="ORF">RB195_019211</name>
</gene>
<dbReference type="Proteomes" id="UP001303046">
    <property type="component" value="Unassembled WGS sequence"/>
</dbReference>
<name>A0ABR1CF44_NECAM</name>
<dbReference type="Pfam" id="PF00069">
    <property type="entry name" value="Pkinase"/>
    <property type="match status" value="1"/>
</dbReference>